<dbReference type="Proteomes" id="UP001519362">
    <property type="component" value="Unassembled WGS sequence"/>
</dbReference>
<keyword evidence="2" id="KW-1185">Reference proteome</keyword>
<dbReference type="EMBL" id="JAGIOL010000001">
    <property type="protein sequence ID" value="MBP2437249.1"/>
    <property type="molecule type" value="Genomic_DNA"/>
</dbReference>
<comment type="caution">
    <text evidence="1">The sequence shown here is derived from an EMBL/GenBank/DDBJ whole genome shotgun (WGS) entry which is preliminary data.</text>
</comment>
<evidence type="ECO:0008006" key="3">
    <source>
        <dbReference type="Google" id="ProtNLM"/>
    </source>
</evidence>
<proteinExistence type="predicted"/>
<name>A0ABS4ZIY2_9MICO</name>
<evidence type="ECO:0000313" key="1">
    <source>
        <dbReference type="EMBL" id="MBP2437249.1"/>
    </source>
</evidence>
<reference evidence="1 2" key="1">
    <citation type="submission" date="2021-03" db="EMBL/GenBank/DDBJ databases">
        <title>Sequencing the genomes of 1000 actinobacteria strains.</title>
        <authorList>
            <person name="Klenk H.-P."/>
        </authorList>
    </citation>
    <scope>NUCLEOTIDE SEQUENCE [LARGE SCALE GENOMIC DNA]</scope>
    <source>
        <strain evidence="1 2">DSM 24221</strain>
    </source>
</reference>
<sequence length="174" mass="18948">MQDLTAAEACQELGGIAGTTLATLRATGVIAGDQVGRTVRYQAADVAQLRDAPAPPAEPAWIVRLGRSRFSEVDDRWIGWDESWSEGRKREAARQWWRIADPDRYVGQTLVATVAQWAVGAWRIAPGGKIHFGLASFQVDSHPDPGAWIGSRFPISGGPVVLHWPPKSGRSRPS</sequence>
<protein>
    <recommendedName>
        <fullName evidence="3">Helix-turn-helix domain-containing protein</fullName>
    </recommendedName>
</protein>
<accession>A0ABS4ZIY2</accession>
<organism evidence="1 2">
    <name type="scientific">Microbacterium amylolyticum</name>
    <dbReference type="NCBI Taxonomy" id="936337"/>
    <lineage>
        <taxon>Bacteria</taxon>
        <taxon>Bacillati</taxon>
        <taxon>Actinomycetota</taxon>
        <taxon>Actinomycetes</taxon>
        <taxon>Micrococcales</taxon>
        <taxon>Microbacteriaceae</taxon>
        <taxon>Microbacterium</taxon>
    </lineage>
</organism>
<gene>
    <name evidence="1" type="ORF">JOF34_001835</name>
</gene>
<evidence type="ECO:0000313" key="2">
    <source>
        <dbReference type="Proteomes" id="UP001519362"/>
    </source>
</evidence>